<evidence type="ECO:0000313" key="3">
    <source>
        <dbReference type="Proteomes" id="UP000799779"/>
    </source>
</evidence>
<dbReference type="AlphaFoldDB" id="A0A6A5W7M6"/>
<feature type="region of interest" description="Disordered" evidence="1">
    <location>
        <begin position="201"/>
        <end position="224"/>
    </location>
</feature>
<name>A0A6A5W7M6_9PLEO</name>
<feature type="compositionally biased region" description="Basic residues" evidence="1">
    <location>
        <begin position="207"/>
        <end position="219"/>
    </location>
</feature>
<reference evidence="2" key="1">
    <citation type="journal article" date="2020" name="Stud. Mycol.">
        <title>101 Dothideomycetes genomes: a test case for predicting lifestyles and emergence of pathogens.</title>
        <authorList>
            <person name="Haridas S."/>
            <person name="Albert R."/>
            <person name="Binder M."/>
            <person name="Bloem J."/>
            <person name="Labutti K."/>
            <person name="Salamov A."/>
            <person name="Andreopoulos B."/>
            <person name="Baker S."/>
            <person name="Barry K."/>
            <person name="Bills G."/>
            <person name="Bluhm B."/>
            <person name="Cannon C."/>
            <person name="Castanera R."/>
            <person name="Culley D."/>
            <person name="Daum C."/>
            <person name="Ezra D."/>
            <person name="Gonzalez J."/>
            <person name="Henrissat B."/>
            <person name="Kuo A."/>
            <person name="Liang C."/>
            <person name="Lipzen A."/>
            <person name="Lutzoni F."/>
            <person name="Magnuson J."/>
            <person name="Mondo S."/>
            <person name="Nolan M."/>
            <person name="Ohm R."/>
            <person name="Pangilinan J."/>
            <person name="Park H.-J."/>
            <person name="Ramirez L."/>
            <person name="Alfaro M."/>
            <person name="Sun H."/>
            <person name="Tritt A."/>
            <person name="Yoshinaga Y."/>
            <person name="Zwiers L.-H."/>
            <person name="Turgeon B."/>
            <person name="Goodwin S."/>
            <person name="Spatafora J."/>
            <person name="Crous P."/>
            <person name="Grigoriev I."/>
        </authorList>
    </citation>
    <scope>NUCLEOTIDE SEQUENCE</scope>
    <source>
        <strain evidence="2">CBS 123094</strain>
    </source>
</reference>
<evidence type="ECO:0000313" key="2">
    <source>
        <dbReference type="EMBL" id="KAF1996101.1"/>
    </source>
</evidence>
<dbReference type="Proteomes" id="UP000799779">
    <property type="component" value="Unassembled WGS sequence"/>
</dbReference>
<gene>
    <name evidence="2" type="ORF">P154DRAFT_538253</name>
</gene>
<protein>
    <submittedName>
        <fullName evidence="2">Uncharacterized protein</fullName>
    </submittedName>
</protein>
<organism evidence="2 3">
    <name type="scientific">Amniculicola lignicola CBS 123094</name>
    <dbReference type="NCBI Taxonomy" id="1392246"/>
    <lineage>
        <taxon>Eukaryota</taxon>
        <taxon>Fungi</taxon>
        <taxon>Dikarya</taxon>
        <taxon>Ascomycota</taxon>
        <taxon>Pezizomycotina</taxon>
        <taxon>Dothideomycetes</taxon>
        <taxon>Pleosporomycetidae</taxon>
        <taxon>Pleosporales</taxon>
        <taxon>Amniculicolaceae</taxon>
        <taxon>Amniculicola</taxon>
    </lineage>
</organism>
<dbReference type="EMBL" id="ML977629">
    <property type="protein sequence ID" value="KAF1996101.1"/>
    <property type="molecule type" value="Genomic_DNA"/>
</dbReference>
<evidence type="ECO:0000256" key="1">
    <source>
        <dbReference type="SAM" id="MobiDB-lite"/>
    </source>
</evidence>
<proteinExistence type="predicted"/>
<keyword evidence="3" id="KW-1185">Reference proteome</keyword>
<accession>A0A6A5W7M6</accession>
<sequence length="240" mass="27668">MDLLNNREEYCHRAIRVLTDLGTMPEADFCNLVGRIFSDLPTLVYMSYEVPLLVPDIGNVAFSSYEAAQGGNLAMFTRAIHENRRLAKYVEEINFNIEFDNQTDSGVLEMLLLVARRNSKTRSRELLEIAQDFQLLSFDDTKGVPEDMYFTCLSLLLAKCRNVKTVRIPLEWVGKFQPWKLWPKLKYVEYTIPVPEIKKKEEEGAIKKKKKNRRKKKKAGNTEEWGEASLDGLRRSVGAL</sequence>